<dbReference type="Proteomes" id="UP000584642">
    <property type="component" value="Unassembled WGS sequence"/>
</dbReference>
<name>A0ABX2TF63_9PROT</name>
<dbReference type="RefSeq" id="WP_180284185.1">
    <property type="nucleotide sequence ID" value="NZ_JABFDB010000018.1"/>
</dbReference>
<organism evidence="2 3">
    <name type="scientific">Azospirillum oleiclasticum</name>
    <dbReference type="NCBI Taxonomy" id="2735135"/>
    <lineage>
        <taxon>Bacteria</taxon>
        <taxon>Pseudomonadati</taxon>
        <taxon>Pseudomonadota</taxon>
        <taxon>Alphaproteobacteria</taxon>
        <taxon>Rhodospirillales</taxon>
        <taxon>Azospirillaceae</taxon>
        <taxon>Azospirillum</taxon>
    </lineage>
</organism>
<comment type="caution">
    <text evidence="2">The sequence shown here is derived from an EMBL/GenBank/DDBJ whole genome shotgun (WGS) entry which is preliminary data.</text>
</comment>
<reference evidence="2 3" key="1">
    <citation type="submission" date="2020-05" db="EMBL/GenBank/DDBJ databases">
        <title>Azospirillum oleiclasticum sp. nov, a nitrogen-fixing and heavy crude oil-emulsifying bacterium isolated from the crude oil of Yumen Oilfield.</title>
        <authorList>
            <person name="Wu D."/>
            <person name="Cai M."/>
            <person name="Zhang X."/>
        </authorList>
    </citation>
    <scope>NUCLEOTIDE SEQUENCE [LARGE SCALE GENOMIC DNA]</scope>
    <source>
        <strain evidence="2 3">ROY-1-1-2</strain>
    </source>
</reference>
<accession>A0ABX2TF63</accession>
<dbReference type="PROSITE" id="PS51186">
    <property type="entry name" value="GNAT"/>
    <property type="match status" value="1"/>
</dbReference>
<dbReference type="SUPFAM" id="SSF55729">
    <property type="entry name" value="Acyl-CoA N-acyltransferases (Nat)"/>
    <property type="match status" value="1"/>
</dbReference>
<dbReference type="Gene3D" id="3.40.630.30">
    <property type="match status" value="1"/>
</dbReference>
<sequence length="368" mass="40695">MTAIAWAQRGIGRLEPADKPLLDSFQQANFGPHSLPVRPDYHQWMYEDVPHPDVEGPQFWVCKRNGAIVGQQCGIPFLLQAGERVTRASWAIDLMVAPEWRLRGVGPALSEAHAMASPVSISLGMTDAAYKSYKRTGWTDLGTIPTWVRLIDAPRCVRVSPFKGPLVTAAGAVGGPLLSGLSMGGNALARLRGASLELVPAFDERVDTLWEAAKSAHPALARRDRQTLAWRFDQLWACDRLRRFYVVRRGEVMGYVVLRVDEWKGEPVGVVIDYLTRPGWTGAAFALTVELARRERMTALLCRTLNARAVRTFNALGFLSLKNGVRFPTRVMARVGQNGEPFKAVVSDPKNWLITAFDSDIGFKGLGE</sequence>
<gene>
    <name evidence="2" type="ORF">HND93_22075</name>
</gene>
<dbReference type="EMBL" id="JABFDB010000018">
    <property type="protein sequence ID" value="NYZ22405.1"/>
    <property type="molecule type" value="Genomic_DNA"/>
</dbReference>
<feature type="domain" description="N-acetyltransferase" evidence="1">
    <location>
        <begin position="9"/>
        <end position="157"/>
    </location>
</feature>
<evidence type="ECO:0000259" key="1">
    <source>
        <dbReference type="PROSITE" id="PS51186"/>
    </source>
</evidence>
<dbReference type="InterPro" id="IPR016181">
    <property type="entry name" value="Acyl_CoA_acyltransferase"/>
</dbReference>
<evidence type="ECO:0000313" key="2">
    <source>
        <dbReference type="EMBL" id="NYZ22405.1"/>
    </source>
</evidence>
<dbReference type="InterPro" id="IPR000182">
    <property type="entry name" value="GNAT_dom"/>
</dbReference>
<proteinExistence type="predicted"/>
<protein>
    <submittedName>
        <fullName evidence="2">GNAT family N-acetyltransferase</fullName>
    </submittedName>
</protein>
<keyword evidence="3" id="KW-1185">Reference proteome</keyword>
<evidence type="ECO:0000313" key="3">
    <source>
        <dbReference type="Proteomes" id="UP000584642"/>
    </source>
</evidence>